<feature type="region of interest" description="Disordered" evidence="1">
    <location>
        <begin position="42"/>
        <end position="73"/>
    </location>
</feature>
<feature type="compositionally biased region" description="Acidic residues" evidence="1">
    <location>
        <begin position="817"/>
        <end position="830"/>
    </location>
</feature>
<dbReference type="OrthoDB" id="3358861at2759"/>
<feature type="region of interest" description="Disordered" evidence="1">
    <location>
        <begin position="308"/>
        <end position="498"/>
    </location>
</feature>
<dbReference type="Proteomes" id="UP000613580">
    <property type="component" value="Unassembled WGS sequence"/>
</dbReference>
<organism evidence="2 3">
    <name type="scientific">Mycena chlorophos</name>
    <name type="common">Agaric fungus</name>
    <name type="synonym">Agaricus chlorophos</name>
    <dbReference type="NCBI Taxonomy" id="658473"/>
    <lineage>
        <taxon>Eukaryota</taxon>
        <taxon>Fungi</taxon>
        <taxon>Dikarya</taxon>
        <taxon>Basidiomycota</taxon>
        <taxon>Agaricomycotina</taxon>
        <taxon>Agaricomycetes</taxon>
        <taxon>Agaricomycetidae</taxon>
        <taxon>Agaricales</taxon>
        <taxon>Marasmiineae</taxon>
        <taxon>Mycenaceae</taxon>
        <taxon>Mycena</taxon>
    </lineage>
</organism>
<feature type="region of interest" description="Disordered" evidence="1">
    <location>
        <begin position="730"/>
        <end position="774"/>
    </location>
</feature>
<feature type="compositionally biased region" description="Basic and acidic residues" evidence="1">
    <location>
        <begin position="867"/>
        <end position="886"/>
    </location>
</feature>
<feature type="compositionally biased region" description="Polar residues" evidence="1">
    <location>
        <begin position="433"/>
        <end position="448"/>
    </location>
</feature>
<dbReference type="AlphaFoldDB" id="A0A8H6W874"/>
<feature type="region of interest" description="Disordered" evidence="1">
    <location>
        <begin position="132"/>
        <end position="158"/>
    </location>
</feature>
<feature type="region of interest" description="Disordered" evidence="1">
    <location>
        <begin position="245"/>
        <end position="292"/>
    </location>
</feature>
<feature type="compositionally biased region" description="Low complexity" evidence="1">
    <location>
        <begin position="277"/>
        <end position="292"/>
    </location>
</feature>
<feature type="compositionally biased region" description="Low complexity" evidence="1">
    <location>
        <begin position="603"/>
        <end position="613"/>
    </location>
</feature>
<evidence type="ECO:0000313" key="2">
    <source>
        <dbReference type="EMBL" id="KAF7305238.1"/>
    </source>
</evidence>
<feature type="compositionally biased region" description="Polar residues" evidence="1">
    <location>
        <begin position="63"/>
        <end position="73"/>
    </location>
</feature>
<gene>
    <name evidence="2" type="ORF">HMN09_00774500</name>
</gene>
<feature type="compositionally biased region" description="Pro residues" evidence="1">
    <location>
        <begin position="747"/>
        <end position="757"/>
    </location>
</feature>
<dbReference type="Gene3D" id="1.20.1270.60">
    <property type="entry name" value="Arfaptin homology (AH) domain/BAR domain"/>
    <property type="match status" value="1"/>
</dbReference>
<feature type="compositionally biased region" description="Low complexity" evidence="1">
    <location>
        <begin position="47"/>
        <end position="62"/>
    </location>
</feature>
<feature type="compositionally biased region" description="Acidic residues" evidence="1">
    <location>
        <begin position="841"/>
        <end position="854"/>
    </location>
</feature>
<keyword evidence="3" id="KW-1185">Reference proteome</keyword>
<comment type="caution">
    <text evidence="2">The sequence shown here is derived from an EMBL/GenBank/DDBJ whole genome shotgun (WGS) entry which is preliminary data.</text>
</comment>
<sequence length="886" mass="92211">MERTTFSGDVVHASFASGMNSAQRVLTTSRFRVNRLIKASKPALHTNQSSSSLPLSPSPNQSHTSLPSSTNSKLVAAQTELQACEAHLAAKEAELEVRRAALVRDGLAGRCRALAECGSRWQEAGRAGVISAQGGVHSSTPSDPNKPLPGVSGSDVSLAPSQSASQINLYIEPAHVYTSPSVSPPPSADHHMMLPPADLVPVVSSSKFAPHILARRITEENLVQNAVDDEGSSVAEDDGAALEVVENPRFASASKPPKPPKGLKRNASTKPSGLHRSSTYGASSGSVSTNKSGSGFFGSIRGLFGRKAGSGGSDIGIGSRLKRGKRDNSDDDDDEPDVRSEPPTPVSAPRKRVVSDIGSQRRRRGLTDENNNDLGIRKAEEWVGGQGGLVLPRRANSGEVEDDKGYSSDGGGTLKRRKSRTKSPPGTVRSVDTVASDSTAEVQVVLSTKQKRRSSLGVSGTSTAEALVPPPPATTSAIRPERRSSLPVHPNPRSQNDIPSLMSIVEGVSRANRTGWATYNGVGLGSPTAPTAPASAPVPGLVEVKAPRLDAPVSPTESRGRTTSSSTIVPMQIDGLPRAPGSIFSTPAVPSTFAGPEVVASSSTSLASNGSTSKRPAKSPLRSALRVSSTPSPPASQLAAAVAVASTQPIAIVAPIAVKPIPQSSPLLVPVPIPVPAPVLNGVGNGKGKGPEKETIVDLADDDESDAASIASYATGIEMFEDVADAEHAPGAVSDGEETGTETEHPLPAPPPPPPPKLTNGHIHESPVAEPSSLANPLYRGLWSWRGRAVGFVYGRVSSGGRAYACGCNPRTSPASPDDDDDDDADEEPWDGSVLGRVGEAEADVWQDSSDEDVECQKARKLLTRLARKDKEGDGKGKGKQRSRDA</sequence>
<feature type="region of interest" description="Disordered" evidence="1">
    <location>
        <begin position="810"/>
        <end position="886"/>
    </location>
</feature>
<accession>A0A8H6W874</accession>
<protein>
    <submittedName>
        <fullName evidence="2">Uncharacterized protein</fullName>
    </submittedName>
</protein>
<evidence type="ECO:0000256" key="1">
    <source>
        <dbReference type="SAM" id="MobiDB-lite"/>
    </source>
</evidence>
<reference evidence="2" key="1">
    <citation type="submission" date="2020-05" db="EMBL/GenBank/DDBJ databases">
        <title>Mycena genomes resolve the evolution of fungal bioluminescence.</title>
        <authorList>
            <person name="Tsai I.J."/>
        </authorList>
    </citation>
    <scope>NUCLEOTIDE SEQUENCE</scope>
    <source>
        <strain evidence="2">110903Hualien_Pintung</strain>
    </source>
</reference>
<proteinExistence type="predicted"/>
<name>A0A8H6W874_MYCCL</name>
<evidence type="ECO:0000313" key="3">
    <source>
        <dbReference type="Proteomes" id="UP000613580"/>
    </source>
</evidence>
<feature type="region of interest" description="Disordered" evidence="1">
    <location>
        <begin position="603"/>
        <end position="633"/>
    </location>
</feature>
<dbReference type="EMBL" id="JACAZE010000010">
    <property type="protein sequence ID" value="KAF7305238.1"/>
    <property type="molecule type" value="Genomic_DNA"/>
</dbReference>
<dbReference type="InterPro" id="IPR027267">
    <property type="entry name" value="AH/BAR_dom_sf"/>
</dbReference>